<evidence type="ECO:0000256" key="1">
    <source>
        <dbReference type="ARBA" id="ARBA00004477"/>
    </source>
</evidence>
<dbReference type="PANTHER" id="PTHR10050">
    <property type="entry name" value="DOLICHYL-PHOSPHATE-MANNOSE--PROTEIN MANNOSYLTRANSFERASE"/>
    <property type="match status" value="1"/>
</dbReference>
<dbReference type="SMART" id="SM00472">
    <property type="entry name" value="MIR"/>
    <property type="match status" value="3"/>
</dbReference>
<comment type="caution">
    <text evidence="17">The sequence shown here is derived from an EMBL/GenBank/DDBJ whole genome shotgun (WGS) entry which is preliminary data.</text>
</comment>
<dbReference type="InterPro" id="IPR036300">
    <property type="entry name" value="MIR_dom_sf"/>
</dbReference>
<feature type="domain" description="MIR" evidence="16">
    <location>
        <begin position="533"/>
        <end position="591"/>
    </location>
</feature>
<evidence type="ECO:0000256" key="15">
    <source>
        <dbReference type="SAM" id="MobiDB-lite"/>
    </source>
</evidence>
<comment type="pathway">
    <text evidence="2 14">Protein modification; protein glycosylation.</text>
</comment>
<evidence type="ECO:0000256" key="9">
    <source>
        <dbReference type="ARBA" id="ARBA00022824"/>
    </source>
</evidence>
<comment type="subcellular location">
    <subcellularLocation>
        <location evidence="1 14">Endoplasmic reticulum membrane</location>
        <topology evidence="1 14">Multi-pass membrane protein</topology>
    </subcellularLocation>
</comment>
<dbReference type="EC" id="2.4.1.109" evidence="4 14"/>
<dbReference type="Pfam" id="PF02815">
    <property type="entry name" value="MIR"/>
    <property type="match status" value="1"/>
</dbReference>
<evidence type="ECO:0000256" key="3">
    <source>
        <dbReference type="ARBA" id="ARBA00007222"/>
    </source>
</evidence>
<evidence type="ECO:0000256" key="6">
    <source>
        <dbReference type="ARBA" id="ARBA00022679"/>
    </source>
</evidence>
<evidence type="ECO:0000256" key="7">
    <source>
        <dbReference type="ARBA" id="ARBA00022692"/>
    </source>
</evidence>
<dbReference type="UniPathway" id="UPA00378"/>
<feature type="domain" description="MIR" evidence="16">
    <location>
        <begin position="402"/>
        <end position="456"/>
    </location>
</feature>
<evidence type="ECO:0000256" key="14">
    <source>
        <dbReference type="RuleBase" id="RU367007"/>
    </source>
</evidence>
<dbReference type="EMBL" id="JAACJL010000044">
    <property type="protein sequence ID" value="KAF4615046.1"/>
    <property type="molecule type" value="Genomic_DNA"/>
</dbReference>
<dbReference type="InterPro" id="IPR027005">
    <property type="entry name" value="PMT-like"/>
</dbReference>
<comment type="catalytic activity">
    <reaction evidence="12 14">
        <text>a di-trans,poly-cis-dolichyl beta-D-mannosyl phosphate + L-threonyl-[protein] = 3-O-(alpha-D-mannosyl)-L-threonyl-[protein] + a di-trans,poly-cis-dolichyl phosphate + H(+)</text>
        <dbReference type="Rhea" id="RHEA:53396"/>
        <dbReference type="Rhea" id="RHEA-COMP:11060"/>
        <dbReference type="Rhea" id="RHEA-COMP:13547"/>
        <dbReference type="Rhea" id="RHEA-COMP:19498"/>
        <dbReference type="Rhea" id="RHEA-COMP:19501"/>
        <dbReference type="ChEBI" id="CHEBI:15378"/>
        <dbReference type="ChEBI" id="CHEBI:30013"/>
        <dbReference type="ChEBI" id="CHEBI:57683"/>
        <dbReference type="ChEBI" id="CHEBI:58211"/>
        <dbReference type="ChEBI" id="CHEBI:137323"/>
        <dbReference type="EC" id="2.4.1.109"/>
    </reaction>
</comment>
<feature type="transmembrane region" description="Helical" evidence="14">
    <location>
        <begin position="740"/>
        <end position="757"/>
    </location>
</feature>
<evidence type="ECO:0000256" key="8">
    <source>
        <dbReference type="ARBA" id="ARBA00022737"/>
    </source>
</evidence>
<evidence type="ECO:0000256" key="13">
    <source>
        <dbReference type="ARBA" id="ARBA00045102"/>
    </source>
</evidence>
<comment type="similarity">
    <text evidence="3 14">Belongs to the glycosyltransferase 39 family.</text>
</comment>
<evidence type="ECO:0000256" key="2">
    <source>
        <dbReference type="ARBA" id="ARBA00004922"/>
    </source>
</evidence>
<feature type="region of interest" description="Disordered" evidence="15">
    <location>
        <begin position="1"/>
        <end position="40"/>
    </location>
</feature>
<dbReference type="Pfam" id="PF02366">
    <property type="entry name" value="PMT"/>
    <property type="match status" value="1"/>
</dbReference>
<keyword evidence="10 14" id="KW-1133">Transmembrane helix</keyword>
<keyword evidence="7 14" id="KW-0812">Transmembrane</keyword>
<feature type="transmembrane region" description="Helical" evidence="14">
    <location>
        <begin position="769"/>
        <end position="785"/>
    </location>
</feature>
<dbReference type="AlphaFoldDB" id="A0A8H4QQ15"/>
<dbReference type="PANTHER" id="PTHR10050:SF46">
    <property type="entry name" value="PROTEIN O-MANNOSYL-TRANSFERASE 2"/>
    <property type="match status" value="1"/>
</dbReference>
<sequence length="812" mass="93912">MKPSAAVAVDFGTSDPEDFEEVPYPDNHHHHHHQQQQHWAREEELPLHYMSEEKARRRVKASSAVNGQDEYEQGGVEEKERYPDYYDDESKYNKVRPSAQRIGSGRMPQAPLPPPTSIKEFLLQNLEHLPPIIYTLLSCWTRFHKIGASNVVVWDEAHFGKFGSHYLKREFYFDVHPPLGKMLVGLAGLLAGYDGSFEFKSGEVYPENVPYVAMRVMLATFGVGMVPLAWYTAVELGMSLWACHLTAMMVLLDVGWLCISRFILLDSMLLFFTFLTVFCLTKFHNQQYQSFSPDWWLWLFLTGVSIGAVTSVKMIGLFVTALVGVYTIEDLWEKFGDTRMSWYDQAKHWAARVFCLIIVPILVFMASFKIHFLVLNHSGPGDAQMSSLFQANLEGNDFSKNPLEIAYGSKVTLKNMGWGGGLLHSHVQTYPVGSNQQQVTCYHYKDNNNEWTILPRWDEPPYDPNGELKYLKDGDIILLRHVPTTRNLHSHTILAPVTKLNYEVSCYGNETIGDNHDYWQVEVVDDIKQGAKPERIHSLTTRLRFKHRALGCYLRAANAILPQWGFKQVEVSCDKENNPGDIHTYWNVESHWNERLPAGDTKFYKSPFLRDFWHLNVAMMTSNNALIPDPDKEDILASKPFDWPFIHLGLRMCGWGASQIKFYLMGHPFIWWGSTVSLGVAVLALGVYMLRWQRKYKDMDAHEWDHFLYVMKIAGFGWFFHFVPFLIMGRVTYLHHYLPTLYFAVLMFTHVLDHFIFSSRRLSLQTKSIAFGVLAFILLFIFWWFKGVAFGIDGPINEHWGLGWRKSWNIYD</sequence>
<evidence type="ECO:0000256" key="10">
    <source>
        <dbReference type="ARBA" id="ARBA00022989"/>
    </source>
</evidence>
<keyword evidence="6 14" id="KW-0808">Transferase</keyword>
<keyword evidence="11 14" id="KW-0472">Membrane</keyword>
<reference evidence="17 18" key="1">
    <citation type="submission" date="2019-12" db="EMBL/GenBank/DDBJ databases">
        <authorList>
            <person name="Floudas D."/>
            <person name="Bentzer J."/>
            <person name="Ahren D."/>
            <person name="Johansson T."/>
            <person name="Persson P."/>
            <person name="Tunlid A."/>
        </authorList>
    </citation>
    <scope>NUCLEOTIDE SEQUENCE [LARGE SCALE GENOMIC DNA]</scope>
    <source>
        <strain evidence="17 18">CBS 102.39</strain>
    </source>
</reference>
<keyword evidence="8" id="KW-0677">Repeat</keyword>
<evidence type="ECO:0000256" key="11">
    <source>
        <dbReference type="ARBA" id="ARBA00023136"/>
    </source>
</evidence>
<dbReference type="InterPro" id="IPR016093">
    <property type="entry name" value="MIR_motif"/>
</dbReference>
<dbReference type="FunFam" id="2.80.10.50:FF:000012">
    <property type="entry name" value="Protein O-mannosyl-transferase 1"/>
    <property type="match status" value="1"/>
</dbReference>
<feature type="transmembrane region" description="Helical" evidence="14">
    <location>
        <begin position="349"/>
        <end position="368"/>
    </location>
</feature>
<feature type="region of interest" description="Disordered" evidence="15">
    <location>
        <begin position="58"/>
        <end position="78"/>
    </location>
</feature>
<evidence type="ECO:0000256" key="4">
    <source>
        <dbReference type="ARBA" id="ARBA00012839"/>
    </source>
</evidence>
<evidence type="ECO:0000313" key="18">
    <source>
        <dbReference type="Proteomes" id="UP000521872"/>
    </source>
</evidence>
<dbReference type="PROSITE" id="PS50919">
    <property type="entry name" value="MIR"/>
    <property type="match status" value="3"/>
</dbReference>
<organism evidence="17 18">
    <name type="scientific">Agrocybe pediades</name>
    <dbReference type="NCBI Taxonomy" id="84607"/>
    <lineage>
        <taxon>Eukaryota</taxon>
        <taxon>Fungi</taxon>
        <taxon>Dikarya</taxon>
        <taxon>Basidiomycota</taxon>
        <taxon>Agaricomycotina</taxon>
        <taxon>Agaricomycetes</taxon>
        <taxon>Agaricomycetidae</taxon>
        <taxon>Agaricales</taxon>
        <taxon>Agaricineae</taxon>
        <taxon>Strophariaceae</taxon>
        <taxon>Agrocybe</taxon>
    </lineage>
</organism>
<feature type="transmembrane region" description="Helical" evidence="14">
    <location>
        <begin position="709"/>
        <end position="728"/>
    </location>
</feature>
<feature type="transmembrane region" description="Helical" evidence="14">
    <location>
        <begin position="295"/>
        <end position="328"/>
    </location>
</feature>
<dbReference type="InterPro" id="IPR003342">
    <property type="entry name" value="ArnT-like_N"/>
</dbReference>
<dbReference type="Proteomes" id="UP000521872">
    <property type="component" value="Unassembled WGS sequence"/>
</dbReference>
<name>A0A8H4QQ15_9AGAR</name>
<keyword evidence="9 14" id="KW-0256">Endoplasmic reticulum</keyword>
<feature type="domain" description="MIR" evidence="16">
    <location>
        <begin position="468"/>
        <end position="524"/>
    </location>
</feature>
<comment type="function">
    <text evidence="14">Transfers mannose from Dol-P-mannose to Ser or Thr residues on proteins.</text>
</comment>
<gene>
    <name evidence="17" type="ORF">D9613_002446</name>
</gene>
<evidence type="ECO:0000256" key="12">
    <source>
        <dbReference type="ARBA" id="ARBA00045085"/>
    </source>
</evidence>
<dbReference type="Pfam" id="PF16192">
    <property type="entry name" value="PMT_4TMC"/>
    <property type="match status" value="1"/>
</dbReference>
<dbReference type="GO" id="GO:0005789">
    <property type="term" value="C:endoplasmic reticulum membrane"/>
    <property type="evidence" value="ECO:0007669"/>
    <property type="project" value="UniProtKB-SubCell"/>
</dbReference>
<dbReference type="SUPFAM" id="SSF82109">
    <property type="entry name" value="MIR domain"/>
    <property type="match status" value="1"/>
</dbReference>
<protein>
    <recommendedName>
        <fullName evidence="4 14">Dolichyl-phosphate-mannose--protein mannosyltransferase</fullName>
        <ecNumber evidence="4 14">2.4.1.109</ecNumber>
    </recommendedName>
</protein>
<evidence type="ECO:0000259" key="16">
    <source>
        <dbReference type="PROSITE" id="PS50919"/>
    </source>
</evidence>
<feature type="transmembrane region" description="Helical" evidence="14">
    <location>
        <begin position="669"/>
        <end position="688"/>
    </location>
</feature>
<keyword evidence="5 14" id="KW-0328">Glycosyltransferase</keyword>
<dbReference type="InterPro" id="IPR032421">
    <property type="entry name" value="PMT_4TMC"/>
</dbReference>
<feature type="transmembrane region" description="Helical" evidence="14">
    <location>
        <begin position="263"/>
        <end position="283"/>
    </location>
</feature>
<comment type="catalytic activity">
    <reaction evidence="13 14">
        <text>a di-trans,poly-cis-dolichyl beta-D-mannosyl phosphate + L-seryl-[protein] = 3-O-(alpha-D-mannosyl)-L-seryl-[protein] + a di-trans,poly-cis-dolichyl phosphate + H(+)</text>
        <dbReference type="Rhea" id="RHEA:17377"/>
        <dbReference type="Rhea" id="RHEA-COMP:9863"/>
        <dbReference type="Rhea" id="RHEA-COMP:13546"/>
        <dbReference type="Rhea" id="RHEA-COMP:19498"/>
        <dbReference type="Rhea" id="RHEA-COMP:19501"/>
        <dbReference type="ChEBI" id="CHEBI:15378"/>
        <dbReference type="ChEBI" id="CHEBI:29999"/>
        <dbReference type="ChEBI" id="CHEBI:57683"/>
        <dbReference type="ChEBI" id="CHEBI:58211"/>
        <dbReference type="ChEBI" id="CHEBI:137321"/>
        <dbReference type="EC" id="2.4.1.109"/>
    </reaction>
</comment>
<evidence type="ECO:0000313" key="17">
    <source>
        <dbReference type="EMBL" id="KAF4615046.1"/>
    </source>
</evidence>
<dbReference type="Gene3D" id="2.80.10.50">
    <property type="match status" value="1"/>
</dbReference>
<proteinExistence type="inferred from homology"/>
<dbReference type="CDD" id="cd23284">
    <property type="entry name" value="beta-trefoil_MIR_PMT2-like"/>
    <property type="match status" value="1"/>
</dbReference>
<keyword evidence="18" id="KW-1185">Reference proteome</keyword>
<accession>A0A8H4QQ15</accession>
<evidence type="ECO:0000256" key="5">
    <source>
        <dbReference type="ARBA" id="ARBA00022676"/>
    </source>
</evidence>
<dbReference type="GO" id="GO:0004169">
    <property type="term" value="F:dolichyl-phosphate-mannose-protein mannosyltransferase activity"/>
    <property type="evidence" value="ECO:0007669"/>
    <property type="project" value="UniProtKB-UniRule"/>
</dbReference>